<proteinExistence type="predicted"/>
<dbReference type="Proteomes" id="UP001515641">
    <property type="component" value="Unassembled WGS sequence"/>
</dbReference>
<evidence type="ECO:0000313" key="2">
    <source>
        <dbReference type="Proteomes" id="UP001515641"/>
    </source>
</evidence>
<comment type="caution">
    <text evidence="1">The sequence shown here is derived from an EMBL/GenBank/DDBJ whole genome shotgun (WGS) entry which is preliminary data.</text>
</comment>
<accession>A0ABX0LCI1</accession>
<name>A0ABX0LCI1_9NEIS</name>
<keyword evidence="2" id="KW-1185">Reference proteome</keyword>
<protein>
    <submittedName>
        <fullName evidence="1">Uncharacterized protein</fullName>
    </submittedName>
</protein>
<organism evidence="1 2">
    <name type="scientific">Chromobacterium fluminis</name>
    <dbReference type="NCBI Taxonomy" id="3044269"/>
    <lineage>
        <taxon>Bacteria</taxon>
        <taxon>Pseudomonadati</taxon>
        <taxon>Pseudomonadota</taxon>
        <taxon>Betaproteobacteria</taxon>
        <taxon>Neisseriales</taxon>
        <taxon>Chromobacteriaceae</taxon>
        <taxon>Chromobacterium</taxon>
    </lineage>
</organism>
<reference evidence="1 2" key="1">
    <citation type="submission" date="2020-03" db="EMBL/GenBank/DDBJ databases">
        <title>Draft genome sequence of environmentally isolated cultures.</title>
        <authorList>
            <person name="Wilson H.S."/>
            <person name="De Leon M.E."/>
        </authorList>
    </citation>
    <scope>NUCLEOTIDE SEQUENCE [LARGE SCALE GENOMIC DNA]</scope>
    <source>
        <strain evidence="1 2">HSC-31F16</strain>
    </source>
</reference>
<dbReference type="EMBL" id="JAAOMA010000096">
    <property type="protein sequence ID" value="NHR08798.1"/>
    <property type="molecule type" value="Genomic_DNA"/>
</dbReference>
<sequence length="57" mass="6339">MSHPIGIIILILEKKDALYWKALKASPGAPCSAVSMLPPSYRFSQNEKKDGYYQSPV</sequence>
<evidence type="ECO:0000313" key="1">
    <source>
        <dbReference type="EMBL" id="NHR08798.1"/>
    </source>
</evidence>
<gene>
    <name evidence="1" type="ORF">HA052_26785</name>
</gene>
<dbReference type="RefSeq" id="WP_166454389.1">
    <property type="nucleotide sequence ID" value="NZ_JAAOMA010000096.1"/>
</dbReference>